<protein>
    <submittedName>
        <fullName evidence="2">Uncharacterized protein</fullName>
    </submittedName>
</protein>
<dbReference type="Proteomes" id="UP000663826">
    <property type="component" value="Unassembled WGS sequence"/>
</dbReference>
<feature type="region of interest" description="Disordered" evidence="1">
    <location>
        <begin position="46"/>
        <end position="69"/>
    </location>
</feature>
<evidence type="ECO:0000313" key="2">
    <source>
        <dbReference type="EMBL" id="CAE6455657.1"/>
    </source>
</evidence>
<evidence type="ECO:0000313" key="3">
    <source>
        <dbReference type="Proteomes" id="UP000663826"/>
    </source>
</evidence>
<reference evidence="2" key="1">
    <citation type="submission" date="2021-01" db="EMBL/GenBank/DDBJ databases">
        <authorList>
            <person name="Kaushik A."/>
        </authorList>
    </citation>
    <scope>NUCLEOTIDE SEQUENCE</scope>
    <source>
        <strain evidence="2">AG1-1B</strain>
    </source>
</reference>
<organism evidence="2 3">
    <name type="scientific">Rhizoctonia solani</name>
    <dbReference type="NCBI Taxonomy" id="456999"/>
    <lineage>
        <taxon>Eukaryota</taxon>
        <taxon>Fungi</taxon>
        <taxon>Dikarya</taxon>
        <taxon>Basidiomycota</taxon>
        <taxon>Agaricomycotina</taxon>
        <taxon>Agaricomycetes</taxon>
        <taxon>Cantharellales</taxon>
        <taxon>Ceratobasidiaceae</taxon>
        <taxon>Rhizoctonia</taxon>
    </lineage>
</organism>
<accession>A0A8H3BF86</accession>
<evidence type="ECO:0000256" key="1">
    <source>
        <dbReference type="SAM" id="MobiDB-lite"/>
    </source>
</evidence>
<sequence length="278" mass="29853">MFAVATSAVVARPSPDRALTLNPPKESLRDVDFAVLPSSSIEPATNAKRFSQGLPPMSPRKPYPKSGTRVAFAPRSKASPSLPIRKRCNILVKEVDVNGTVFGFVSAAWNILGEYGPVQPSQNGSLEISFSYSVDSLAHINLLAVNGPSAKYPFIGGTLGFVSTNNDLSPGSYNYFYITGTTQTPHGSPPVEGDNNWFGDATGIPKAAESAIWTYDPVTNYLSPQWVNTDGSTPTNYLIYANDFNNAFVVTGDPVVFRETFGTPYPGVTFTCVPPKDA</sequence>
<proteinExistence type="predicted"/>
<dbReference type="AlphaFoldDB" id="A0A8H3BF86"/>
<dbReference type="EMBL" id="CAJMWQ010001569">
    <property type="protein sequence ID" value="CAE6455657.1"/>
    <property type="molecule type" value="Genomic_DNA"/>
</dbReference>
<name>A0A8H3BF86_9AGAM</name>
<gene>
    <name evidence="2" type="ORF">RDB_LOCUS82784</name>
</gene>
<comment type="caution">
    <text evidence="2">The sequence shown here is derived from an EMBL/GenBank/DDBJ whole genome shotgun (WGS) entry which is preliminary data.</text>
</comment>